<accession>A0A9D1VUD5</accession>
<dbReference type="InterPro" id="IPR036291">
    <property type="entry name" value="NAD(P)-bd_dom_sf"/>
</dbReference>
<evidence type="ECO:0000313" key="5">
    <source>
        <dbReference type="Proteomes" id="UP000824249"/>
    </source>
</evidence>
<dbReference type="PROSITE" id="PS00061">
    <property type="entry name" value="ADH_SHORT"/>
    <property type="match status" value="1"/>
</dbReference>
<dbReference type="InterPro" id="IPR002347">
    <property type="entry name" value="SDR_fam"/>
</dbReference>
<dbReference type="SUPFAM" id="SSF51735">
    <property type="entry name" value="NAD(P)-binding Rossmann-fold domains"/>
    <property type="match status" value="1"/>
</dbReference>
<dbReference type="InterPro" id="IPR020904">
    <property type="entry name" value="Sc_DH/Rdtase_CS"/>
</dbReference>
<evidence type="ECO:0000256" key="2">
    <source>
        <dbReference type="ARBA" id="ARBA00022857"/>
    </source>
</evidence>
<name>A0A9D1VUD5_9FIRM</name>
<evidence type="ECO:0000313" key="4">
    <source>
        <dbReference type="EMBL" id="HIX46502.1"/>
    </source>
</evidence>
<dbReference type="PANTHER" id="PTHR43391:SF14">
    <property type="entry name" value="DEHYDROGENASE_REDUCTASE SDR FAMILY PROTEIN 7-LIKE"/>
    <property type="match status" value="1"/>
</dbReference>
<evidence type="ECO:0000256" key="1">
    <source>
        <dbReference type="ARBA" id="ARBA00006484"/>
    </source>
</evidence>
<keyword evidence="3" id="KW-0560">Oxidoreductase</keyword>
<keyword evidence="2" id="KW-0521">NADP</keyword>
<comment type="caution">
    <text evidence="4">The sequence shown here is derived from an EMBL/GenBank/DDBJ whole genome shotgun (WGS) entry which is preliminary data.</text>
</comment>
<proteinExistence type="inferred from homology"/>
<dbReference type="Gene3D" id="3.40.50.720">
    <property type="entry name" value="NAD(P)-binding Rossmann-like Domain"/>
    <property type="match status" value="1"/>
</dbReference>
<comment type="similarity">
    <text evidence="1">Belongs to the short-chain dehydrogenases/reductases (SDR) family.</text>
</comment>
<dbReference type="GO" id="GO:0016491">
    <property type="term" value="F:oxidoreductase activity"/>
    <property type="evidence" value="ECO:0007669"/>
    <property type="project" value="UniProtKB-KW"/>
</dbReference>
<dbReference type="PRINTS" id="PR00081">
    <property type="entry name" value="GDHRDH"/>
</dbReference>
<reference evidence="4" key="2">
    <citation type="submission" date="2021-04" db="EMBL/GenBank/DDBJ databases">
        <authorList>
            <person name="Gilroy R."/>
        </authorList>
    </citation>
    <scope>NUCLEOTIDE SEQUENCE</scope>
    <source>
        <strain evidence="4">26628</strain>
    </source>
</reference>
<dbReference type="AlphaFoldDB" id="A0A9D1VUD5"/>
<dbReference type="Proteomes" id="UP000824249">
    <property type="component" value="Unassembled WGS sequence"/>
</dbReference>
<organism evidence="4 5">
    <name type="scientific">Candidatus Borkfalkia faecigallinarum</name>
    <dbReference type="NCBI Taxonomy" id="2838509"/>
    <lineage>
        <taxon>Bacteria</taxon>
        <taxon>Bacillati</taxon>
        <taxon>Bacillota</taxon>
        <taxon>Clostridia</taxon>
        <taxon>Christensenellales</taxon>
        <taxon>Christensenellaceae</taxon>
        <taxon>Candidatus Borkfalkia</taxon>
    </lineage>
</organism>
<protein>
    <submittedName>
        <fullName evidence="4">SDR family NAD(P)-dependent oxidoreductase</fullName>
    </submittedName>
</protein>
<dbReference type="EMBL" id="DXFD01000039">
    <property type="protein sequence ID" value="HIX46502.1"/>
    <property type="molecule type" value="Genomic_DNA"/>
</dbReference>
<gene>
    <name evidence="4" type="ORF">H9737_02285</name>
</gene>
<evidence type="ECO:0000256" key="3">
    <source>
        <dbReference type="ARBA" id="ARBA00023002"/>
    </source>
</evidence>
<reference evidence="4" key="1">
    <citation type="journal article" date="2021" name="PeerJ">
        <title>Extensive microbial diversity within the chicken gut microbiome revealed by metagenomics and culture.</title>
        <authorList>
            <person name="Gilroy R."/>
            <person name="Ravi A."/>
            <person name="Getino M."/>
            <person name="Pursley I."/>
            <person name="Horton D.L."/>
            <person name="Alikhan N.F."/>
            <person name="Baker D."/>
            <person name="Gharbi K."/>
            <person name="Hall N."/>
            <person name="Watson M."/>
            <person name="Adriaenssens E.M."/>
            <person name="Foster-Nyarko E."/>
            <person name="Jarju S."/>
            <person name="Secka A."/>
            <person name="Antonio M."/>
            <person name="Oren A."/>
            <person name="Chaudhuri R.R."/>
            <person name="La Ragione R."/>
            <person name="Hildebrand F."/>
            <person name="Pallen M.J."/>
        </authorList>
    </citation>
    <scope>NUCLEOTIDE SEQUENCE</scope>
    <source>
        <strain evidence="4">26628</strain>
    </source>
</reference>
<dbReference type="Pfam" id="PF00106">
    <property type="entry name" value="adh_short"/>
    <property type="match status" value="1"/>
</dbReference>
<sequence>MEKTEKRDTAYTEAENGGSEKRSVIIVGASSGIGYETALRLLGRGYEVFNLSRSACTLRHVQNYTADVADGDSLEYAIRAAAANAKGLYGLIYCAGFSMAAPIEYASERDYRYLFEVNYFGALRAIRTVVPFLKEKGGRILLVSSMASIFPVAFDSFYSSSKAAVDMLAKSAAIELEPYRIRVSSVQPGGTSTEFTFKRKIYSDTEAGEYAPQVKRAAEALAHMEQGGMSAGEVAKSVVAALCDKNPPLLLQCGGWNKFYAVAKRVLPEKTSQYLNRKIYRQ</sequence>
<dbReference type="PANTHER" id="PTHR43391">
    <property type="entry name" value="RETINOL DEHYDROGENASE-RELATED"/>
    <property type="match status" value="1"/>
</dbReference>